<dbReference type="PANTHER" id="PTHR16305:SF28">
    <property type="entry name" value="GUANYLATE CYCLASE DOMAIN-CONTAINING PROTEIN"/>
    <property type="match status" value="1"/>
</dbReference>
<dbReference type="InterPro" id="IPR027417">
    <property type="entry name" value="P-loop_NTPase"/>
</dbReference>
<evidence type="ECO:0000259" key="3">
    <source>
        <dbReference type="PROSITE" id="PS50043"/>
    </source>
</evidence>
<dbReference type="PANTHER" id="PTHR16305">
    <property type="entry name" value="TESTICULAR SOLUBLE ADENYLYL CYCLASE"/>
    <property type="match status" value="1"/>
</dbReference>
<dbReference type="InterPro" id="IPR036388">
    <property type="entry name" value="WH-like_DNA-bd_sf"/>
</dbReference>
<name>A0ABW9GBT7_9MICO</name>
<feature type="domain" description="HTH luxR-type" evidence="3">
    <location>
        <begin position="775"/>
        <end position="840"/>
    </location>
</feature>
<proteinExistence type="predicted"/>
<sequence>MPFIGREREVHLADAIIASRVGSACLLTGETGIGKSALAREIARKHDTTVLSVSPSERMWPLSGLSAVAAALGGRRGAALDSVLARGRDWPEHMLAEELSRTLHLVTDEPGVLVIDDLDEMDSSSLTVLSFVFGRLRGTGVSVVATVRTMEGRHDFAGMTHTRIERLSFDESVELARATIGPGTASAVLHIVAAFTGGDPCVLSHVRLTSGEATGEDALPLPLRVVDDPTRRRPRVARPTRDPRSSALLDLLSVGPIYAYDRLSTAAAEIGFDIDELIDAGVVSAHGEYARMTDPALRLRHHAALSPEERRRLHARAADDHEGDALSVRKWHESFLSPSGDRRHLLGAAVRFARDGEIPVAIEFAERALSGELEETPRQRALVELGDALVLQSHDLLGQHYLRRAGGRLDPDVRVRAATAAMRAGTTVDHVVDDALVACSSAGDDPAAIERLLCESARLHLSLGEVAPAVERIVAAVDRGVAGAETRLLVELLDLAGIPVPVRHTGRDVAAPSVDVDTPIEHATLSIAARLLREEYPAVRRELRALLVRNPRPAPMWRDRLLRLLVTAEVRAGDPVGAREAVTAWRQEWLPGREPDATTTLLLAQAASIDPADPFAADLVRRGRDQCRREGTPALLAHFAAIEGALALTDGRYDDAVTALRAARDAAPRDDPAVLRTDADLIEALWLSGRRGDARREMERLEHAGARRERRWTTLAIARSRAVCSSDRDGDAAFRDAEAVYRTDDAPYERLRLRSSWERCVPRVEGTTVRPAPLRSDIGTALSRDEQEIIALVERGLRNREIAAALFISLRSVELRLTRIYRALGVSSRAQLVAYLHGAATA</sequence>
<evidence type="ECO:0000256" key="1">
    <source>
        <dbReference type="ARBA" id="ARBA00022741"/>
    </source>
</evidence>
<dbReference type="RefSeq" id="WP_239276816.1">
    <property type="nucleotide sequence ID" value="NZ_JAROCE010000001.1"/>
</dbReference>
<dbReference type="Proteomes" id="UP001630303">
    <property type="component" value="Unassembled WGS sequence"/>
</dbReference>
<dbReference type="SUPFAM" id="SSF52540">
    <property type="entry name" value="P-loop containing nucleoside triphosphate hydrolases"/>
    <property type="match status" value="1"/>
</dbReference>
<keyword evidence="5" id="KW-1185">Reference proteome</keyword>
<comment type="caution">
    <text evidence="4">The sequence shown here is derived from an EMBL/GenBank/DDBJ whole genome shotgun (WGS) entry which is preliminary data.</text>
</comment>
<dbReference type="CDD" id="cd06170">
    <property type="entry name" value="LuxR_C_like"/>
    <property type="match status" value="1"/>
</dbReference>
<dbReference type="InterPro" id="IPR003593">
    <property type="entry name" value="AAA+_ATPase"/>
</dbReference>
<dbReference type="Gene3D" id="1.10.10.10">
    <property type="entry name" value="Winged helix-like DNA-binding domain superfamily/Winged helix DNA-binding domain"/>
    <property type="match status" value="1"/>
</dbReference>
<dbReference type="InterPro" id="IPR000792">
    <property type="entry name" value="Tscrpt_reg_LuxR_C"/>
</dbReference>
<evidence type="ECO:0000313" key="4">
    <source>
        <dbReference type="EMBL" id="MFM2718920.1"/>
    </source>
</evidence>
<keyword evidence="1" id="KW-0547">Nucleotide-binding</keyword>
<dbReference type="Gene3D" id="3.40.50.300">
    <property type="entry name" value="P-loop containing nucleotide triphosphate hydrolases"/>
    <property type="match status" value="1"/>
</dbReference>
<dbReference type="Pfam" id="PF00196">
    <property type="entry name" value="GerE"/>
    <property type="match status" value="1"/>
</dbReference>
<dbReference type="SUPFAM" id="SSF46894">
    <property type="entry name" value="C-terminal effector domain of the bipartite response regulators"/>
    <property type="match status" value="1"/>
</dbReference>
<reference evidence="4 5" key="1">
    <citation type="submission" date="2023-03" db="EMBL/GenBank/DDBJ databases">
        <title>MT1 and MT2 Draft Genomes of Novel Species.</title>
        <authorList>
            <person name="Venkateswaran K."/>
        </authorList>
    </citation>
    <scope>NUCLEOTIDE SEQUENCE [LARGE SCALE GENOMIC DNA]</scope>
    <source>
        <strain evidence="4 5">IF8SW-P5</strain>
    </source>
</reference>
<accession>A0ABW9GBT7</accession>
<dbReference type="PROSITE" id="PS50043">
    <property type="entry name" value="HTH_LUXR_2"/>
    <property type="match status" value="1"/>
</dbReference>
<dbReference type="SMART" id="SM00421">
    <property type="entry name" value="HTH_LUXR"/>
    <property type="match status" value="1"/>
</dbReference>
<evidence type="ECO:0000256" key="2">
    <source>
        <dbReference type="ARBA" id="ARBA00022840"/>
    </source>
</evidence>
<dbReference type="EMBL" id="JAROCE010000001">
    <property type="protein sequence ID" value="MFM2718920.1"/>
    <property type="molecule type" value="Genomic_DNA"/>
</dbReference>
<dbReference type="InterPro" id="IPR016032">
    <property type="entry name" value="Sig_transdc_resp-reg_C-effctor"/>
</dbReference>
<keyword evidence="2" id="KW-0067">ATP-binding</keyword>
<dbReference type="Pfam" id="PF13191">
    <property type="entry name" value="AAA_16"/>
    <property type="match status" value="1"/>
</dbReference>
<protein>
    <submittedName>
        <fullName evidence="4">AAA family ATPase</fullName>
    </submittedName>
</protein>
<dbReference type="SMART" id="SM00382">
    <property type="entry name" value="AAA"/>
    <property type="match status" value="1"/>
</dbReference>
<dbReference type="CDD" id="cd00009">
    <property type="entry name" value="AAA"/>
    <property type="match status" value="1"/>
</dbReference>
<evidence type="ECO:0000313" key="5">
    <source>
        <dbReference type="Proteomes" id="UP001630303"/>
    </source>
</evidence>
<gene>
    <name evidence="4" type="ORF">P5G46_00145</name>
</gene>
<dbReference type="InterPro" id="IPR041664">
    <property type="entry name" value="AAA_16"/>
</dbReference>
<organism evidence="4 5">
    <name type="scientific">Microbacterium mcarthurae</name>
    <dbReference type="NCBI Taxonomy" id="3035918"/>
    <lineage>
        <taxon>Bacteria</taxon>
        <taxon>Bacillati</taxon>
        <taxon>Actinomycetota</taxon>
        <taxon>Actinomycetes</taxon>
        <taxon>Micrococcales</taxon>
        <taxon>Microbacteriaceae</taxon>
        <taxon>Microbacterium</taxon>
    </lineage>
</organism>